<dbReference type="PROSITE" id="PS50026">
    <property type="entry name" value="EGF_3"/>
    <property type="match status" value="1"/>
</dbReference>
<feature type="chain" id="PRO_5041227912" description="VWFD domain-containing protein" evidence="6">
    <location>
        <begin position="18"/>
        <end position="686"/>
    </location>
</feature>
<proteinExistence type="inferred from homology"/>
<dbReference type="InterPro" id="IPR036084">
    <property type="entry name" value="Ser_inhib-like_sf"/>
</dbReference>
<keyword evidence="6" id="KW-0732">Signal</keyword>
<feature type="signal peptide" evidence="6">
    <location>
        <begin position="1"/>
        <end position="17"/>
    </location>
</feature>
<dbReference type="InterPro" id="IPR001846">
    <property type="entry name" value="VWF_type-D"/>
</dbReference>
<feature type="domain" description="EGF-like" evidence="7">
    <location>
        <begin position="60"/>
        <end position="93"/>
    </location>
</feature>
<keyword evidence="2" id="KW-0722">Serine protease inhibitor</keyword>
<feature type="disulfide bond" evidence="4">
    <location>
        <begin position="83"/>
        <end position="92"/>
    </location>
</feature>
<dbReference type="FunFam" id="2.10.25.10:FF:000055">
    <property type="entry name" value="alpha-tectorin isoform X1"/>
    <property type="match status" value="1"/>
</dbReference>
<keyword evidence="2" id="KW-0646">Protease inhibitor</keyword>
<feature type="region of interest" description="Disordered" evidence="5">
    <location>
        <begin position="586"/>
        <end position="613"/>
    </location>
</feature>
<dbReference type="InterPro" id="IPR000742">
    <property type="entry name" value="EGF"/>
</dbReference>
<keyword evidence="3 4" id="KW-1015">Disulfide bond</keyword>
<dbReference type="GO" id="GO:0004867">
    <property type="term" value="F:serine-type endopeptidase inhibitor activity"/>
    <property type="evidence" value="ECO:0007669"/>
    <property type="project" value="UniProtKB-KW"/>
</dbReference>
<evidence type="ECO:0000313" key="9">
    <source>
        <dbReference type="EMBL" id="KAK0394248.1"/>
    </source>
</evidence>
<dbReference type="InterPro" id="IPR025615">
    <property type="entry name" value="TILa_dom"/>
</dbReference>
<protein>
    <recommendedName>
        <fullName evidence="11">VWFD domain-containing protein</fullName>
    </recommendedName>
</protein>
<comment type="caution">
    <text evidence="4">Lacks conserved residue(s) required for the propagation of feature annotation.</text>
</comment>
<evidence type="ECO:0000256" key="4">
    <source>
        <dbReference type="PROSITE-ProRule" id="PRU00076"/>
    </source>
</evidence>
<dbReference type="Pfam" id="PF12714">
    <property type="entry name" value="TILa"/>
    <property type="match status" value="1"/>
</dbReference>
<dbReference type="InterPro" id="IPR002919">
    <property type="entry name" value="TIL_dom"/>
</dbReference>
<dbReference type="SMART" id="SM00216">
    <property type="entry name" value="VWD"/>
    <property type="match status" value="1"/>
</dbReference>
<evidence type="ECO:0000256" key="5">
    <source>
        <dbReference type="SAM" id="MobiDB-lite"/>
    </source>
</evidence>
<dbReference type="SUPFAM" id="SSF57567">
    <property type="entry name" value="Serine protease inhibitors"/>
    <property type="match status" value="1"/>
</dbReference>
<dbReference type="InterPro" id="IPR052749">
    <property type="entry name" value="Alpha-tectorin"/>
</dbReference>
<dbReference type="PANTHER" id="PTHR46160:SF9">
    <property type="entry name" value="PROTEIN PRY2-RELATED"/>
    <property type="match status" value="1"/>
</dbReference>
<dbReference type="Pfam" id="PF00094">
    <property type="entry name" value="VWD"/>
    <property type="match status" value="1"/>
</dbReference>
<dbReference type="PROSITE" id="PS51257">
    <property type="entry name" value="PROKAR_LIPOPROTEIN"/>
    <property type="match status" value="1"/>
</dbReference>
<comment type="similarity">
    <text evidence="1">Belongs to the serine protease inhibitor-like (TIL domain-containing) family.</text>
</comment>
<dbReference type="Gene3D" id="2.10.25.10">
    <property type="entry name" value="Laminin"/>
    <property type="match status" value="1"/>
</dbReference>
<feature type="domain" description="VWFD" evidence="8">
    <location>
        <begin position="134"/>
        <end position="333"/>
    </location>
</feature>
<name>A0AA39LEF4_9BILA</name>
<keyword evidence="10" id="KW-1185">Reference proteome</keyword>
<sequence>MKWAVLLPAVLVGVISAQSCDDRLITDDETGKTYTAGQLLGAVKALNSKSSECVCTICDVIKPCNNGTCVPDRSDPKQYSCVCPSDTTYPHCETCKPGSCGANADCFVCENQLTCVCKPGYIGNPRTGCHQKFRESCAHGDPHYITFDSTYYDYQGTCPYIYSKTCRQPSSAANYTIKARNKLYSRTSKVSYVSEIEVEMHGIVLHVDELLNLYVDGLKTYMPFQYPSISERKIVVETRGGKVYIENSDHVQITFAREHFCVRVPEIDDFSGKGALCGFAGDMDGNCFNDIVSRSGDVLTNDQCSYGTDAATLEKLSKYLDTWKTSEFLGFCPSCDKDCKDGSIISPEIPKCDTSKTAFECEPIRQALSGVGPFAACKRLGEKEIRKLYESCVYDACYVPGAKCSFFKTFVDKCQQYLGNVPLPKWRSETNCQMSCRQIDPFSTYSSCMPFCQATCAHPEVPGRCDKPCIEGCICDKGYVLDTTENPAKCIKRESCGCVDSNGNIHPKGFSWLSHNCTENSACADGKIHTQSYKCPANSSCGVVDYQMECVCDSGYKWDANKKNCVRKTALIMSSEKQIVLEVPPAQDRKYNRRTGRQVEKEPEQPKEPVRAPSVEPIEPVGLHSKEAFESFYSFVQDQLKNLSPRQQSKARREILLVAERHYTKILSSEKERQLKKMKKHEQRPT</sequence>
<gene>
    <name evidence="9" type="ORF">QR680_000650</name>
</gene>
<feature type="compositionally biased region" description="Basic and acidic residues" evidence="5">
    <location>
        <begin position="597"/>
        <end position="610"/>
    </location>
</feature>
<evidence type="ECO:0000256" key="1">
    <source>
        <dbReference type="ARBA" id="ARBA00007611"/>
    </source>
</evidence>
<reference evidence="9" key="1">
    <citation type="submission" date="2023-06" db="EMBL/GenBank/DDBJ databases">
        <title>Genomic analysis of the entomopathogenic nematode Steinernema hermaphroditum.</title>
        <authorList>
            <person name="Schwarz E.M."/>
            <person name="Heppert J.K."/>
            <person name="Baniya A."/>
            <person name="Schwartz H.T."/>
            <person name="Tan C.-H."/>
            <person name="Antoshechkin I."/>
            <person name="Sternberg P.W."/>
            <person name="Goodrich-Blair H."/>
            <person name="Dillman A.R."/>
        </authorList>
    </citation>
    <scope>NUCLEOTIDE SEQUENCE</scope>
    <source>
        <strain evidence="9">PS9179</strain>
        <tissue evidence="9">Whole animal</tissue>
    </source>
</reference>
<evidence type="ECO:0000256" key="2">
    <source>
        <dbReference type="ARBA" id="ARBA00022900"/>
    </source>
</evidence>
<dbReference type="Pfam" id="PF01826">
    <property type="entry name" value="TIL"/>
    <property type="match status" value="1"/>
</dbReference>
<dbReference type="AlphaFoldDB" id="A0AA39LEF4"/>
<dbReference type="PROSITE" id="PS51233">
    <property type="entry name" value="VWFD"/>
    <property type="match status" value="1"/>
</dbReference>
<evidence type="ECO:0008006" key="11">
    <source>
        <dbReference type="Google" id="ProtNLM"/>
    </source>
</evidence>
<dbReference type="Proteomes" id="UP001175271">
    <property type="component" value="Unassembled WGS sequence"/>
</dbReference>
<evidence type="ECO:0000259" key="8">
    <source>
        <dbReference type="PROSITE" id="PS51233"/>
    </source>
</evidence>
<dbReference type="EMBL" id="JAUCMV010000005">
    <property type="protein sequence ID" value="KAK0394248.1"/>
    <property type="molecule type" value="Genomic_DNA"/>
</dbReference>
<keyword evidence="4" id="KW-0245">EGF-like domain</keyword>
<organism evidence="9 10">
    <name type="scientific">Steinernema hermaphroditum</name>
    <dbReference type="NCBI Taxonomy" id="289476"/>
    <lineage>
        <taxon>Eukaryota</taxon>
        <taxon>Metazoa</taxon>
        <taxon>Ecdysozoa</taxon>
        <taxon>Nematoda</taxon>
        <taxon>Chromadorea</taxon>
        <taxon>Rhabditida</taxon>
        <taxon>Tylenchina</taxon>
        <taxon>Panagrolaimomorpha</taxon>
        <taxon>Strongyloidoidea</taxon>
        <taxon>Steinernematidae</taxon>
        <taxon>Steinernema</taxon>
    </lineage>
</organism>
<evidence type="ECO:0000259" key="7">
    <source>
        <dbReference type="PROSITE" id="PS50026"/>
    </source>
</evidence>
<dbReference type="PANTHER" id="PTHR46160">
    <property type="entry name" value="ALPHA-TECTORIN-RELATED"/>
    <property type="match status" value="1"/>
</dbReference>
<dbReference type="SMART" id="SM00181">
    <property type="entry name" value="EGF"/>
    <property type="match status" value="4"/>
</dbReference>
<comment type="caution">
    <text evidence="9">The sequence shown here is derived from an EMBL/GenBank/DDBJ whole genome shotgun (WGS) entry which is preliminary data.</text>
</comment>
<evidence type="ECO:0000256" key="3">
    <source>
        <dbReference type="ARBA" id="ARBA00023157"/>
    </source>
</evidence>
<accession>A0AA39LEF4</accession>
<evidence type="ECO:0000313" key="10">
    <source>
        <dbReference type="Proteomes" id="UP001175271"/>
    </source>
</evidence>
<evidence type="ECO:0000256" key="6">
    <source>
        <dbReference type="SAM" id="SignalP"/>
    </source>
</evidence>
<dbReference type="CDD" id="cd19941">
    <property type="entry name" value="TIL"/>
    <property type="match status" value="1"/>
</dbReference>